<dbReference type="RefSeq" id="WP_113853993.1">
    <property type="nucleotide sequence ID" value="NZ_PDCH01000020.1"/>
</dbReference>
<dbReference type="NCBIfam" id="NF042935">
    <property type="entry name" value="SCO6880_fam"/>
    <property type="match status" value="1"/>
</dbReference>
<gene>
    <name evidence="2" type="ORF">CRD59_07105</name>
</gene>
<feature type="transmembrane region" description="Helical" evidence="1">
    <location>
        <begin position="53"/>
        <end position="70"/>
    </location>
</feature>
<evidence type="ECO:0008006" key="4">
    <source>
        <dbReference type="Google" id="ProtNLM"/>
    </source>
</evidence>
<protein>
    <recommendedName>
        <fullName evidence="4">PrgI family protein</fullName>
    </recommendedName>
</protein>
<comment type="caution">
    <text evidence="2">The sequence shown here is derived from an EMBL/GenBank/DDBJ whole genome shotgun (WGS) entry which is preliminary data.</text>
</comment>
<dbReference type="EMBL" id="PDCH01000020">
    <property type="protein sequence ID" value="RBP98812.1"/>
    <property type="molecule type" value="Genomic_DNA"/>
</dbReference>
<reference evidence="2 3" key="1">
    <citation type="submission" date="2017-10" db="EMBL/GenBank/DDBJ databases">
        <title>Bifidobacterium xylocopum sp. nov. and Bifidobacterium aemilianum sp. nov., from the carpenter bee (Xylocopa violacea) digestive tract.</title>
        <authorList>
            <person name="Alberoni D."/>
            <person name="Baffoni L."/>
            <person name="Di Gioia D."/>
            <person name="Gaggia F."/>
            <person name="Biavati B."/>
        </authorList>
    </citation>
    <scope>NUCLEOTIDE SEQUENCE [LARGE SCALE GENOMIC DNA]</scope>
    <source>
        <strain evidence="2 3">XV2</strain>
    </source>
</reference>
<keyword evidence="3" id="KW-1185">Reference proteome</keyword>
<keyword evidence="1" id="KW-0472">Membrane</keyword>
<dbReference type="AlphaFoldDB" id="A0A366KC44"/>
<organism evidence="2 3">
    <name type="scientific">Bifidobacterium xylocopae</name>
    <dbReference type="NCBI Taxonomy" id="2493119"/>
    <lineage>
        <taxon>Bacteria</taxon>
        <taxon>Bacillati</taxon>
        <taxon>Actinomycetota</taxon>
        <taxon>Actinomycetes</taxon>
        <taxon>Bifidobacteriales</taxon>
        <taxon>Bifidobacteriaceae</taxon>
        <taxon>Bifidobacterium</taxon>
    </lineage>
</organism>
<dbReference type="OrthoDB" id="4505949at2"/>
<feature type="transmembrane region" description="Helical" evidence="1">
    <location>
        <begin position="29"/>
        <end position="47"/>
    </location>
</feature>
<evidence type="ECO:0000313" key="3">
    <source>
        <dbReference type="Proteomes" id="UP000252345"/>
    </source>
</evidence>
<keyword evidence="1" id="KW-1133">Transmembrane helix</keyword>
<dbReference type="InterPro" id="IPR049978">
    <property type="entry name" value="SCO6880-like"/>
</dbReference>
<dbReference type="Proteomes" id="UP000252345">
    <property type="component" value="Unassembled WGS sequence"/>
</dbReference>
<evidence type="ECO:0000256" key="1">
    <source>
        <dbReference type="SAM" id="Phobius"/>
    </source>
</evidence>
<proteinExistence type="predicted"/>
<sequence length="503" mass="54840">MSDDMGDAAGQRTYGNWLKPKTQGVIKGVGWLTSMMVFAVALVILIFVVAGQWITALATAGLGFAAIFLISTKDKHNISQGSKILARIGWWSAKRRRENMWRAGTLGSGPVGSVMLPGILGRVTVSEAADSYGRKFALIYCPRQQTYTVVFSASPMGEDLVDPEQVDVWVARWGLMKADMADEPGLKHFGVTIETHPANPLQLKQEVESQAVGKASPFSLAVLSDVVESYPQGSSDVKAYLFFTYSASRKGSGRRKKRDEIIQDIAPRLGHLSQRVEASGAAACWPMDMQALCRYVRVAYDSKAQADLDQADALRQPVVLDWSQCGPMAAEASWDSYLHDGDLSVTWEMTQAPRGVVRSNILTRFLAPQRDLVSKRVTWLYKPIPPEDTPDVVDKDVTVADYEMSAKRPTARARRRKRAAEQTADEQAAGAGVENFACLATATIADSSAKQDVMATVEALGASSRLRLRPVYGSQDSAFAACLPLGLDTKEYTALPASYIDSL</sequence>
<name>A0A366KC44_9BIFI</name>
<evidence type="ECO:0000313" key="2">
    <source>
        <dbReference type="EMBL" id="RBP98812.1"/>
    </source>
</evidence>
<accession>A0A366KC44</accession>
<keyword evidence="1" id="KW-0812">Transmembrane</keyword>